<evidence type="ECO:0000313" key="3">
    <source>
        <dbReference type="Proteomes" id="UP000235388"/>
    </source>
</evidence>
<reference evidence="2 3" key="1">
    <citation type="submission" date="2017-11" db="EMBL/GenBank/DDBJ databases">
        <title>De novo assembly and phasing of dikaryotic genomes from two isolates of Puccinia coronata f. sp. avenae, the causal agent of oat crown rust.</title>
        <authorList>
            <person name="Miller M.E."/>
            <person name="Zhang Y."/>
            <person name="Omidvar V."/>
            <person name="Sperschneider J."/>
            <person name="Schwessinger B."/>
            <person name="Raley C."/>
            <person name="Palmer J.M."/>
            <person name="Garnica D."/>
            <person name="Upadhyaya N."/>
            <person name="Rathjen J."/>
            <person name="Taylor J.M."/>
            <person name="Park R.F."/>
            <person name="Dodds P.N."/>
            <person name="Hirsch C.D."/>
            <person name="Kianian S.F."/>
            <person name="Figueroa M."/>
        </authorList>
    </citation>
    <scope>NUCLEOTIDE SEQUENCE [LARGE SCALE GENOMIC DNA]</scope>
    <source>
        <strain evidence="2">12NC29</strain>
    </source>
</reference>
<evidence type="ECO:0000313" key="2">
    <source>
        <dbReference type="EMBL" id="PLW54711.1"/>
    </source>
</evidence>
<feature type="region of interest" description="Disordered" evidence="1">
    <location>
        <begin position="257"/>
        <end position="297"/>
    </location>
</feature>
<gene>
    <name evidence="2" type="ORF">PCANC_11676</name>
</gene>
<evidence type="ECO:0000256" key="1">
    <source>
        <dbReference type="SAM" id="MobiDB-lite"/>
    </source>
</evidence>
<name>A0A2N5VXJ4_9BASI</name>
<accession>A0A2N5VXJ4</accession>
<dbReference type="Proteomes" id="UP000235388">
    <property type="component" value="Unassembled WGS sequence"/>
</dbReference>
<organism evidence="2 3">
    <name type="scientific">Puccinia coronata f. sp. avenae</name>
    <dbReference type="NCBI Taxonomy" id="200324"/>
    <lineage>
        <taxon>Eukaryota</taxon>
        <taxon>Fungi</taxon>
        <taxon>Dikarya</taxon>
        <taxon>Basidiomycota</taxon>
        <taxon>Pucciniomycotina</taxon>
        <taxon>Pucciniomycetes</taxon>
        <taxon>Pucciniales</taxon>
        <taxon>Pucciniaceae</taxon>
        <taxon>Puccinia</taxon>
    </lineage>
</organism>
<dbReference type="AlphaFoldDB" id="A0A2N5VXJ4"/>
<dbReference type="EMBL" id="PGCJ01000042">
    <property type="protein sequence ID" value="PLW54711.1"/>
    <property type="molecule type" value="Genomic_DNA"/>
</dbReference>
<comment type="caution">
    <text evidence="2">The sequence shown here is derived from an EMBL/GenBank/DDBJ whole genome shotgun (WGS) entry which is preliminary data.</text>
</comment>
<sequence>MPCHLLARHPGWLTTPATKNPALGPIWFAMIDPLNRTGIGVAAINTQPVSTQPTLSSFFLFVPSGMSTGRIVGSPFAPPQQSTAYCMTVIRTAKATHRSTPYPYQSPISRAYHHQNLISLIMHPSSDAYPSAVRAPTAVPPPFEDIYFDSNGVLFQNSIAIVDQHGSIICQSIVERFLPVFCPPLVEPETLALRSNRAIIGYAAHHITPQVFDPYPVFVESCSVPQSLVEHLYHNGQGANNASEDAQDIIANHFYNTAAPPAPRPASEPRAPTTYPINTDSDPADAQSEPLLTNDQGDPVSVTYPFTNFSCLKTPNPPGFFDPKDYHWLNDDQIHDLLCRDHEPARFDRFAFGPQHLTDLYQLAMSAMVSNYTQFPPCNGDECADCVQTFKTPTGLSTTSCELQG</sequence>
<proteinExistence type="predicted"/>
<keyword evidence="3" id="KW-1185">Reference proteome</keyword>
<protein>
    <submittedName>
        <fullName evidence="2">Uncharacterized protein</fullName>
    </submittedName>
</protein>